<evidence type="ECO:0000256" key="2">
    <source>
        <dbReference type="ARBA" id="ARBA00006206"/>
    </source>
</evidence>
<comment type="pathway">
    <text evidence="1 5">Carbohydrate metabolism; hexose metabolism.</text>
</comment>
<evidence type="ECO:0000313" key="6">
    <source>
        <dbReference type="EMBL" id="CAL5219554.1"/>
    </source>
</evidence>
<sequence>MPRLSLKGNPIPWVVGGVALIAAPVGHLVNKVLGRHQLKNLPTHILQGPGGLEVHIRPLGAVIQRLIVPDRDGNLEDIVLGFDDMEPYADGRSPYFGAVVGRVANRIADAEFVLEGTTHKLAANNPPNALHGGKRGFDKVVWDGDRIVHPEGDAVRLQYISRSGEEGYPGTLIATVTYIMTREGMLRIIFEATTDKQTPVNMVQHSYFNLAGHAAGHAHDQVLHINGDHYTPLNETQVPTGEIAAVAGTPFDFTEEHPISESISEVPGGYDHSYVLFGMGRQAKFIVKNGAACNSPKLAARLKDPKSGRVLKVLTTAPAMQFYTGNYVEGVQGKAGAVYNQDSGICLETQAFPNAINEKAFPSVVLSPGEKYKHEVCYHFSTE</sequence>
<dbReference type="PANTHER" id="PTHR10091:SF0">
    <property type="entry name" value="GALACTOSE MUTAROTASE"/>
    <property type="match status" value="1"/>
</dbReference>
<dbReference type="NCBIfam" id="NF008277">
    <property type="entry name" value="PRK11055.1"/>
    <property type="match status" value="1"/>
</dbReference>
<comment type="catalytic activity">
    <reaction evidence="5">
        <text>alpha-D-glucose = beta-D-glucose</text>
        <dbReference type="Rhea" id="RHEA:10264"/>
        <dbReference type="ChEBI" id="CHEBI:15903"/>
        <dbReference type="ChEBI" id="CHEBI:17925"/>
        <dbReference type="EC" id="5.1.3.3"/>
    </reaction>
</comment>
<evidence type="ECO:0000256" key="4">
    <source>
        <dbReference type="ARBA" id="ARBA00023277"/>
    </source>
</evidence>
<dbReference type="InterPro" id="IPR014718">
    <property type="entry name" value="GH-type_carb-bd"/>
</dbReference>
<dbReference type="EC" id="5.1.3.3" evidence="5"/>
<dbReference type="Proteomes" id="UP001497392">
    <property type="component" value="Unassembled WGS sequence"/>
</dbReference>
<evidence type="ECO:0000256" key="3">
    <source>
        <dbReference type="ARBA" id="ARBA00023235"/>
    </source>
</evidence>
<accession>A0ABP1FK26</accession>
<keyword evidence="3 5" id="KW-0413">Isomerase</keyword>
<dbReference type="InterPro" id="IPR047215">
    <property type="entry name" value="Galactose_mutarotase-like"/>
</dbReference>
<proteinExistence type="inferred from homology"/>
<dbReference type="InterPro" id="IPR008183">
    <property type="entry name" value="Aldose_1/G6P_1-epimerase"/>
</dbReference>
<dbReference type="CDD" id="cd09019">
    <property type="entry name" value="galactose_mutarotase_like"/>
    <property type="match status" value="1"/>
</dbReference>
<comment type="caution">
    <text evidence="6">The sequence shown here is derived from an EMBL/GenBank/DDBJ whole genome shotgun (WGS) entry which is preliminary data.</text>
</comment>
<keyword evidence="7" id="KW-1185">Reference proteome</keyword>
<dbReference type="InterPro" id="IPR011013">
    <property type="entry name" value="Gal_mutarotase_sf_dom"/>
</dbReference>
<keyword evidence="4 5" id="KW-0119">Carbohydrate metabolism</keyword>
<evidence type="ECO:0000256" key="5">
    <source>
        <dbReference type="PIRNR" id="PIRNR005096"/>
    </source>
</evidence>
<reference evidence="6 7" key="1">
    <citation type="submission" date="2024-06" db="EMBL/GenBank/DDBJ databases">
        <authorList>
            <person name="Kraege A."/>
            <person name="Thomma B."/>
        </authorList>
    </citation>
    <scope>NUCLEOTIDE SEQUENCE [LARGE SCALE GENOMIC DNA]</scope>
</reference>
<organism evidence="6 7">
    <name type="scientific">Coccomyxa viridis</name>
    <dbReference type="NCBI Taxonomy" id="1274662"/>
    <lineage>
        <taxon>Eukaryota</taxon>
        <taxon>Viridiplantae</taxon>
        <taxon>Chlorophyta</taxon>
        <taxon>core chlorophytes</taxon>
        <taxon>Trebouxiophyceae</taxon>
        <taxon>Trebouxiophyceae incertae sedis</taxon>
        <taxon>Coccomyxaceae</taxon>
        <taxon>Coccomyxa</taxon>
    </lineage>
</organism>
<dbReference type="Pfam" id="PF01263">
    <property type="entry name" value="Aldose_epim"/>
    <property type="match status" value="1"/>
</dbReference>
<dbReference type="PANTHER" id="PTHR10091">
    <property type="entry name" value="ALDOSE-1-EPIMERASE"/>
    <property type="match status" value="1"/>
</dbReference>
<dbReference type="PIRSF" id="PIRSF005096">
    <property type="entry name" value="GALM"/>
    <property type="match status" value="1"/>
</dbReference>
<evidence type="ECO:0000313" key="7">
    <source>
        <dbReference type="Proteomes" id="UP001497392"/>
    </source>
</evidence>
<dbReference type="InterPro" id="IPR015443">
    <property type="entry name" value="Aldose_1-epimerase"/>
</dbReference>
<protein>
    <recommendedName>
        <fullName evidence="5">Aldose 1-epimerase</fullName>
        <ecNumber evidence="5">5.1.3.3</ecNumber>
    </recommendedName>
</protein>
<dbReference type="EMBL" id="CAXHTA020000002">
    <property type="protein sequence ID" value="CAL5219554.1"/>
    <property type="molecule type" value="Genomic_DNA"/>
</dbReference>
<name>A0ABP1FK26_9CHLO</name>
<comment type="similarity">
    <text evidence="2 5">Belongs to the aldose epimerase family.</text>
</comment>
<dbReference type="SUPFAM" id="SSF74650">
    <property type="entry name" value="Galactose mutarotase-like"/>
    <property type="match status" value="1"/>
</dbReference>
<evidence type="ECO:0000256" key="1">
    <source>
        <dbReference type="ARBA" id="ARBA00005028"/>
    </source>
</evidence>
<dbReference type="Gene3D" id="2.70.98.10">
    <property type="match status" value="1"/>
</dbReference>
<gene>
    <name evidence="6" type="primary">g1409</name>
    <name evidence="6" type="ORF">VP750_LOCUS1213</name>
</gene>